<name>A0AA95SEZ2_9BACI</name>
<dbReference type="AlphaFoldDB" id="A0AA95SEZ2"/>
<dbReference type="RefSeq" id="WP_066087073.1">
    <property type="nucleotide sequence ID" value="NZ_CP126114.1"/>
</dbReference>
<dbReference type="EMBL" id="CP126114">
    <property type="protein sequence ID" value="WHY88723.1"/>
    <property type="molecule type" value="Genomic_DNA"/>
</dbReference>
<reference evidence="1" key="1">
    <citation type="submission" date="2023-05" db="EMBL/GenBank/DDBJ databases">
        <title>Comparative genomics of Bacillaceae isolates and their secondary metabolite potential.</title>
        <authorList>
            <person name="Song L."/>
            <person name="Nielsen L.J."/>
            <person name="Mohite O."/>
            <person name="Xu X."/>
            <person name="Weber T."/>
            <person name="Kovacs A.T."/>
        </authorList>
    </citation>
    <scope>NUCLEOTIDE SEQUENCE</scope>
    <source>
        <strain evidence="1">XLM17</strain>
    </source>
</reference>
<organism evidence="1 2">
    <name type="scientific">Neobacillus novalis</name>
    <dbReference type="NCBI Taxonomy" id="220687"/>
    <lineage>
        <taxon>Bacteria</taxon>
        <taxon>Bacillati</taxon>
        <taxon>Bacillota</taxon>
        <taxon>Bacilli</taxon>
        <taxon>Bacillales</taxon>
        <taxon>Bacillaceae</taxon>
        <taxon>Neobacillus</taxon>
    </lineage>
</organism>
<protein>
    <recommendedName>
        <fullName evidence="3">DUF5659 domain-containing protein</fullName>
    </recommendedName>
</protein>
<keyword evidence="2" id="KW-1185">Reference proteome</keyword>
<dbReference type="KEGG" id="nnv:QNH39_13175"/>
<evidence type="ECO:0008006" key="3">
    <source>
        <dbReference type="Google" id="ProtNLM"/>
    </source>
</evidence>
<gene>
    <name evidence="1" type="ORF">QNH39_13175</name>
</gene>
<sequence>MKLKNIYKKSLAIDLIKMGHDLEHTMRNRNNEKYQVFVFPHTEQLERDIARLTGHGYVKK</sequence>
<proteinExistence type="predicted"/>
<evidence type="ECO:0000313" key="1">
    <source>
        <dbReference type="EMBL" id="WHY88723.1"/>
    </source>
</evidence>
<dbReference type="Proteomes" id="UP001178288">
    <property type="component" value="Chromosome"/>
</dbReference>
<evidence type="ECO:0000313" key="2">
    <source>
        <dbReference type="Proteomes" id="UP001178288"/>
    </source>
</evidence>
<accession>A0AA95SEZ2</accession>